<comment type="subcellular location">
    <subcellularLocation>
        <location evidence="1">Membrane</location>
        <topology evidence="1">Multi-pass membrane protein</topology>
    </subcellularLocation>
</comment>
<gene>
    <name evidence="7" type="ORF">PhCBS80983_g01005</name>
</gene>
<evidence type="ECO:0000313" key="8">
    <source>
        <dbReference type="Proteomes" id="UP000318582"/>
    </source>
</evidence>
<sequence>MSEYNMHQPTGAPLPTGTSPYSIPPAGPGHAATLRQPSTLLRIAEWSFSLIVFSAAASYGTGSSPASFMVFTGVMGWLFTSGILAVYFIRPVAVYGSRVWAYAETAISGIWTLFFFAGSVALAADSCSVKCSAKGTSVAFGFFSVAAWAFSTWFAYMELKRV</sequence>
<evidence type="ECO:0000256" key="1">
    <source>
        <dbReference type="ARBA" id="ARBA00004141"/>
    </source>
</evidence>
<evidence type="ECO:0000313" key="7">
    <source>
        <dbReference type="EMBL" id="TPX61610.1"/>
    </source>
</evidence>
<feature type="transmembrane region" description="Helical" evidence="5">
    <location>
        <begin position="101"/>
        <end position="124"/>
    </location>
</feature>
<keyword evidence="4 5" id="KW-0472">Membrane</keyword>
<keyword evidence="3 5" id="KW-1133">Transmembrane helix</keyword>
<organism evidence="7 8">
    <name type="scientific">Powellomyces hirtus</name>
    <dbReference type="NCBI Taxonomy" id="109895"/>
    <lineage>
        <taxon>Eukaryota</taxon>
        <taxon>Fungi</taxon>
        <taxon>Fungi incertae sedis</taxon>
        <taxon>Chytridiomycota</taxon>
        <taxon>Chytridiomycota incertae sedis</taxon>
        <taxon>Chytridiomycetes</taxon>
        <taxon>Spizellomycetales</taxon>
        <taxon>Powellomycetaceae</taxon>
        <taxon>Powellomyces</taxon>
    </lineage>
</organism>
<dbReference type="Proteomes" id="UP000318582">
    <property type="component" value="Unassembled WGS sequence"/>
</dbReference>
<evidence type="ECO:0000256" key="4">
    <source>
        <dbReference type="ARBA" id="ARBA00023136"/>
    </source>
</evidence>
<keyword evidence="2 5" id="KW-0812">Transmembrane</keyword>
<dbReference type="InterPro" id="IPR008253">
    <property type="entry name" value="Marvel"/>
</dbReference>
<name>A0A507EEK8_9FUNG</name>
<evidence type="ECO:0000256" key="3">
    <source>
        <dbReference type="ARBA" id="ARBA00022989"/>
    </source>
</evidence>
<feature type="domain" description="MARVEL" evidence="6">
    <location>
        <begin position="33"/>
        <end position="160"/>
    </location>
</feature>
<evidence type="ECO:0000256" key="2">
    <source>
        <dbReference type="ARBA" id="ARBA00022692"/>
    </source>
</evidence>
<proteinExistence type="predicted"/>
<evidence type="ECO:0000259" key="6">
    <source>
        <dbReference type="PROSITE" id="PS51225"/>
    </source>
</evidence>
<feature type="transmembrane region" description="Helical" evidence="5">
    <location>
        <begin position="43"/>
        <end position="62"/>
    </location>
</feature>
<keyword evidence="8" id="KW-1185">Reference proteome</keyword>
<evidence type="ECO:0000256" key="5">
    <source>
        <dbReference type="SAM" id="Phobius"/>
    </source>
</evidence>
<dbReference type="GO" id="GO:0016020">
    <property type="term" value="C:membrane"/>
    <property type="evidence" value="ECO:0007669"/>
    <property type="project" value="UniProtKB-SubCell"/>
</dbReference>
<reference evidence="7 8" key="1">
    <citation type="journal article" date="2019" name="Sci. Rep.">
        <title>Comparative genomics of chytrid fungi reveal insights into the obligate biotrophic and pathogenic lifestyle of Synchytrium endobioticum.</title>
        <authorList>
            <person name="van de Vossenberg B.T.L.H."/>
            <person name="Warris S."/>
            <person name="Nguyen H.D.T."/>
            <person name="van Gent-Pelzer M.P.E."/>
            <person name="Joly D.L."/>
            <person name="van de Geest H.C."/>
            <person name="Bonants P.J.M."/>
            <person name="Smith D.S."/>
            <person name="Levesque C.A."/>
            <person name="van der Lee T.A.J."/>
        </authorList>
    </citation>
    <scope>NUCLEOTIDE SEQUENCE [LARGE SCALE GENOMIC DNA]</scope>
    <source>
        <strain evidence="7 8">CBS 809.83</strain>
    </source>
</reference>
<dbReference type="EMBL" id="QEAQ01000006">
    <property type="protein sequence ID" value="TPX61610.1"/>
    <property type="molecule type" value="Genomic_DNA"/>
</dbReference>
<feature type="transmembrane region" description="Helical" evidence="5">
    <location>
        <begin position="136"/>
        <end position="156"/>
    </location>
</feature>
<comment type="caution">
    <text evidence="7">The sequence shown here is derived from an EMBL/GenBank/DDBJ whole genome shotgun (WGS) entry which is preliminary data.</text>
</comment>
<protein>
    <recommendedName>
        <fullName evidence="6">MARVEL domain-containing protein</fullName>
    </recommendedName>
</protein>
<feature type="transmembrane region" description="Helical" evidence="5">
    <location>
        <begin position="68"/>
        <end position="89"/>
    </location>
</feature>
<dbReference type="PROSITE" id="PS51225">
    <property type="entry name" value="MARVEL"/>
    <property type="match status" value="1"/>
</dbReference>
<dbReference type="Pfam" id="PF01284">
    <property type="entry name" value="MARVEL"/>
    <property type="match status" value="1"/>
</dbReference>
<dbReference type="AlphaFoldDB" id="A0A507EEK8"/>
<accession>A0A507EEK8</accession>